<name>A0A1I7YPA2_9BILA</name>
<proteinExistence type="predicted"/>
<protein>
    <submittedName>
        <fullName evidence="2">Transposase</fullName>
    </submittedName>
</protein>
<evidence type="ECO:0000313" key="1">
    <source>
        <dbReference type="Proteomes" id="UP000095287"/>
    </source>
</evidence>
<reference evidence="2" key="1">
    <citation type="submission" date="2016-11" db="UniProtKB">
        <authorList>
            <consortium name="WormBaseParasite"/>
        </authorList>
    </citation>
    <scope>IDENTIFICATION</scope>
</reference>
<evidence type="ECO:0000313" key="2">
    <source>
        <dbReference type="WBParaSite" id="L893_g18316.t1"/>
    </source>
</evidence>
<dbReference type="AlphaFoldDB" id="A0A1I7YPA2"/>
<dbReference type="WBParaSite" id="L893_g18316.t1">
    <property type="protein sequence ID" value="L893_g18316.t1"/>
    <property type="gene ID" value="L893_g18316"/>
</dbReference>
<accession>A0A1I7YPA2</accession>
<dbReference type="Proteomes" id="UP000095287">
    <property type="component" value="Unplaced"/>
</dbReference>
<organism evidence="1 2">
    <name type="scientific">Steinernema glaseri</name>
    <dbReference type="NCBI Taxonomy" id="37863"/>
    <lineage>
        <taxon>Eukaryota</taxon>
        <taxon>Metazoa</taxon>
        <taxon>Ecdysozoa</taxon>
        <taxon>Nematoda</taxon>
        <taxon>Chromadorea</taxon>
        <taxon>Rhabditida</taxon>
        <taxon>Tylenchina</taxon>
        <taxon>Panagrolaimomorpha</taxon>
        <taxon>Strongyloidoidea</taxon>
        <taxon>Steinernematidae</taxon>
        <taxon>Steinernema</taxon>
    </lineage>
</organism>
<sequence>MRAASKKQYERKKNRSLNFMKITTVRLARVQEMLKKSQKLMRAAYALPRDFDRGIELHRPHCPKRAQAEELKLVETLYSTRT</sequence>
<keyword evidence="1" id="KW-1185">Reference proteome</keyword>